<keyword evidence="3" id="KW-0002">3D-structure</keyword>
<evidence type="ECO:0000256" key="1">
    <source>
        <dbReference type="SAM" id="SignalP"/>
    </source>
</evidence>
<dbReference type="SMR" id="A0A0S0ZR47"/>
<feature type="disulfide bond" evidence="3">
    <location>
        <begin position="73"/>
        <end position="87"/>
    </location>
</feature>
<accession>A0A0S0ZR47</accession>
<sequence>MAKLACFLLLLLILSAVFEVHAVAEEELPKIEMSRQMLPKASIITTIIPFMESDEKLGCVPQYGVCDGIINQCCDPYYCSPPIYGHCI</sequence>
<dbReference type="PDB" id="2MM5">
    <property type="method" value="NMR"/>
    <property type="chains" value="A=59-88"/>
</dbReference>
<dbReference type="EvolutionaryTrace" id="A0A0S0ZR47"/>
<organism evidence="2">
    <name type="scientific">Alstonia scholaris</name>
    <name type="common">Dogbane</name>
    <name type="synonym">Echites scholaris</name>
    <dbReference type="NCBI Taxonomy" id="52822"/>
    <lineage>
        <taxon>Eukaryota</taxon>
        <taxon>Viridiplantae</taxon>
        <taxon>Streptophyta</taxon>
        <taxon>Embryophyta</taxon>
        <taxon>Tracheophyta</taxon>
        <taxon>Spermatophyta</taxon>
        <taxon>Magnoliopsida</taxon>
        <taxon>eudicotyledons</taxon>
        <taxon>Gunneridae</taxon>
        <taxon>Pentapetalae</taxon>
        <taxon>asterids</taxon>
        <taxon>lamiids</taxon>
        <taxon>Gentianales</taxon>
        <taxon>Apocynaceae</taxon>
        <taxon>Rauvolfioideae</taxon>
        <taxon>Alstonieae</taxon>
        <taxon>Alstonia</taxon>
    </lineage>
</organism>
<feature type="chain" id="PRO_5006588287" evidence="1">
    <location>
        <begin position="23"/>
        <end position="88"/>
    </location>
</feature>
<reference evidence="2" key="2">
    <citation type="submission" date="2014-12" db="EMBL/GenBank/DDBJ databases">
        <authorList>
            <person name="Lo Raquel"/>
        </authorList>
    </citation>
    <scope>NUCLEOTIDE SEQUENCE</scope>
</reference>
<dbReference type="EMBL" id="KP318738">
    <property type="protein sequence ID" value="ALI96627.1"/>
    <property type="molecule type" value="Genomic_DNA"/>
</dbReference>
<proteinExistence type="evidence at protein level"/>
<keyword evidence="1" id="KW-0732">Signal</keyword>
<evidence type="ECO:0007829" key="3">
    <source>
        <dbReference type="PDB" id="2MM5"/>
    </source>
</evidence>
<name>A0A0S0ZR47_ALSSC</name>
<feature type="disulfide bond" evidence="3">
    <location>
        <begin position="59"/>
        <end position="74"/>
    </location>
</feature>
<dbReference type="AlphaFoldDB" id="A0A0S0ZR47"/>
<reference evidence="3" key="1">
    <citation type="submission" date="2014-03" db="PDB data bank">
        <title>solution structure of alpha-amylase inhibitor peptide aS4 from Allatide scholaris.</title>
        <authorList>
            <person name="Wang S."/>
            <person name="Nguyen Q."/>
            <person name="Tam J."/>
        </authorList>
    </citation>
    <scope>STRUCTURE BY NMR OF 59-88</scope>
    <scope>DISULFIDE BONDS</scope>
</reference>
<evidence type="ECO:0000313" key="2">
    <source>
        <dbReference type="EMBL" id="ALI96627.1"/>
    </source>
</evidence>
<gene>
    <name evidence="2" type="primary">As4</name>
</gene>
<dbReference type="PDBsum" id="2MM5"/>
<feature type="disulfide bond" evidence="3">
    <location>
        <begin position="66"/>
        <end position="79"/>
    </location>
</feature>
<reference evidence="2" key="3">
    <citation type="journal article" date="2015" name="J. Biol. Chem.">
        <title>Antiviral Cystine Knot ?-Amylase Inhibitors from Alstonia scholaris.</title>
        <authorList>
            <person name="Nguyen P.Q."/>
            <person name="Ooi J.S."/>
            <person name="Nguyen N.T."/>
            <person name="Wang S."/>
            <person name="Huang M."/>
            <person name="Liu D.X."/>
            <person name="Tam J.P."/>
        </authorList>
    </citation>
    <scope>NUCLEOTIDE SEQUENCE</scope>
</reference>
<protein>
    <submittedName>
        <fullName evidence="2">Alpha amylase Alstotide S4</fullName>
    </submittedName>
</protein>
<feature type="signal peptide" evidence="1">
    <location>
        <begin position="1"/>
        <end position="22"/>
    </location>
</feature>